<sequence length="239" mass="26300">MVLLKCDLHVHTNASRDGESSVEEVIAAAVAAGLDAVAITDHDTTEGAIHALSLKNPGILIIPGIEVSTKQGHLLVLGTTNILAPKQDVLKTIAEAKSLGAVTVVPHPFHRWRHGVGLKCRNALKDADAVEAFNSRYIIGTANQKAAKVAKKYHLPVTAGSDAHNCRYVGFGVTEIEAEERSVDAILAAMRAGRITCTCKKTPLRTYTRQSWDNTVRKMRRRVPKFRHRPRRRMVHRKK</sequence>
<dbReference type="PANTHER" id="PTHR42924">
    <property type="entry name" value="EXONUCLEASE"/>
    <property type="match status" value="1"/>
</dbReference>
<organism evidence="2 3">
    <name type="scientific">Methanorbis furvi</name>
    <dbReference type="NCBI Taxonomy" id="3028299"/>
    <lineage>
        <taxon>Archaea</taxon>
        <taxon>Methanobacteriati</taxon>
        <taxon>Methanobacteriota</taxon>
        <taxon>Stenosarchaea group</taxon>
        <taxon>Methanomicrobia</taxon>
        <taxon>Methanomicrobiales</taxon>
        <taxon>Methanocorpusculaceae</taxon>
        <taxon>Methanorbis</taxon>
    </lineage>
</organism>
<dbReference type="InterPro" id="IPR016195">
    <property type="entry name" value="Pol/histidinol_Pase-like"/>
</dbReference>
<dbReference type="NCBIfam" id="NF038032">
    <property type="entry name" value="CehA_McbA_metalo"/>
    <property type="match status" value="1"/>
</dbReference>
<dbReference type="InterPro" id="IPR004013">
    <property type="entry name" value="PHP_dom"/>
</dbReference>
<evidence type="ECO:0000313" key="2">
    <source>
        <dbReference type="EMBL" id="MDV0441162.1"/>
    </source>
</evidence>
<dbReference type="SMART" id="SM00481">
    <property type="entry name" value="POLIIIAc"/>
    <property type="match status" value="1"/>
</dbReference>
<dbReference type="EC" id="3.1.3.-" evidence="2"/>
<dbReference type="Pfam" id="PF13263">
    <property type="entry name" value="PHP_C"/>
    <property type="match status" value="1"/>
</dbReference>
<keyword evidence="2" id="KW-0378">Hydrolase</keyword>
<dbReference type="RefSeq" id="WP_338093552.1">
    <property type="nucleotide sequence ID" value="NZ_JAWDKA010000001.1"/>
</dbReference>
<comment type="caution">
    <text evidence="2">The sequence shown here is derived from an EMBL/GenBank/DDBJ whole genome shotgun (WGS) entry which is preliminary data.</text>
</comment>
<evidence type="ECO:0000259" key="1">
    <source>
        <dbReference type="SMART" id="SM00481"/>
    </source>
</evidence>
<dbReference type="InterPro" id="IPR052018">
    <property type="entry name" value="PHP_domain"/>
</dbReference>
<gene>
    <name evidence="2" type="primary">ycdX</name>
    <name evidence="2" type="ORF">McpAg1_03420</name>
</gene>
<protein>
    <submittedName>
        <fullName evidence="2">Phosphatase YcdX</fullName>
        <ecNumber evidence="2">3.1.3.-</ecNumber>
    </submittedName>
</protein>
<reference evidence="2" key="1">
    <citation type="submission" date="2023-06" db="EMBL/GenBank/DDBJ databases">
        <title>Genome sequence of Methancorpusculaceae sp. Ag1.</title>
        <authorList>
            <person name="Protasov E."/>
            <person name="Platt K."/>
            <person name="Poehlein A."/>
            <person name="Daniel R."/>
            <person name="Brune A."/>
        </authorList>
    </citation>
    <scope>NUCLEOTIDE SEQUENCE</scope>
    <source>
        <strain evidence="2">Ag1</strain>
    </source>
</reference>
<dbReference type="AlphaFoldDB" id="A0AAE4MC07"/>
<name>A0AAE4MC07_9EURY</name>
<proteinExistence type="predicted"/>
<dbReference type="Proteomes" id="UP001273136">
    <property type="component" value="Unassembled WGS sequence"/>
</dbReference>
<dbReference type="GO" id="GO:0004534">
    <property type="term" value="F:5'-3' RNA exonuclease activity"/>
    <property type="evidence" value="ECO:0007669"/>
    <property type="project" value="TreeGrafter"/>
</dbReference>
<keyword evidence="3" id="KW-1185">Reference proteome</keyword>
<dbReference type="EMBL" id="JAWDKA010000001">
    <property type="protein sequence ID" value="MDV0441162.1"/>
    <property type="molecule type" value="Genomic_DNA"/>
</dbReference>
<dbReference type="GO" id="GO:0035312">
    <property type="term" value="F:5'-3' DNA exonuclease activity"/>
    <property type="evidence" value="ECO:0007669"/>
    <property type="project" value="TreeGrafter"/>
</dbReference>
<dbReference type="InterPro" id="IPR003141">
    <property type="entry name" value="Pol/His_phosphatase_N"/>
</dbReference>
<evidence type="ECO:0000313" key="3">
    <source>
        <dbReference type="Proteomes" id="UP001273136"/>
    </source>
</evidence>
<dbReference type="SUPFAM" id="SSF89550">
    <property type="entry name" value="PHP domain-like"/>
    <property type="match status" value="1"/>
</dbReference>
<dbReference type="CDD" id="cd07432">
    <property type="entry name" value="PHP_HisPPase"/>
    <property type="match status" value="1"/>
</dbReference>
<dbReference type="PANTHER" id="PTHR42924:SF3">
    <property type="entry name" value="POLYMERASE_HISTIDINOL PHOSPHATASE N-TERMINAL DOMAIN-CONTAINING PROTEIN"/>
    <property type="match status" value="1"/>
</dbReference>
<accession>A0AAE4MC07</accession>
<dbReference type="Gene3D" id="3.20.20.140">
    <property type="entry name" value="Metal-dependent hydrolases"/>
    <property type="match status" value="1"/>
</dbReference>
<feature type="domain" description="Polymerase/histidinol phosphatase N-terminal" evidence="1">
    <location>
        <begin position="6"/>
        <end position="71"/>
    </location>
</feature>
<dbReference type="Pfam" id="PF02811">
    <property type="entry name" value="PHP"/>
    <property type="match status" value="1"/>
</dbReference>